<dbReference type="Pfam" id="PF00805">
    <property type="entry name" value="Pentapeptide"/>
    <property type="match status" value="5"/>
</dbReference>
<dbReference type="RefSeq" id="WP_050434080.1">
    <property type="nucleotide sequence ID" value="NZ_CP012159.1"/>
</dbReference>
<name>A0A0K1ENE0_CHOCO</name>
<keyword evidence="1" id="KW-0175">Coiled coil</keyword>
<accession>A0A0K1ENE0</accession>
<feature type="domain" description="DUF2169" evidence="3">
    <location>
        <begin position="21"/>
        <end position="297"/>
    </location>
</feature>
<dbReference type="PATRIC" id="fig|52.7.peg.7335"/>
<reference evidence="4 5" key="1">
    <citation type="submission" date="2015-07" db="EMBL/GenBank/DDBJ databases">
        <title>Genome analysis of myxobacterium Chondromyces crocatus Cm c5 reveals a high potential for natural compound synthesis and the genetic basis for the loss of fruiting body formation.</title>
        <authorList>
            <person name="Zaburannyi N."/>
            <person name="Bunk B."/>
            <person name="Maier J."/>
            <person name="Overmann J."/>
            <person name="Mueller R."/>
        </authorList>
    </citation>
    <scope>NUCLEOTIDE SEQUENCE [LARGE SCALE GENOMIC DNA]</scope>
    <source>
        <strain evidence="4 5">Cm c5</strain>
    </source>
</reference>
<dbReference type="KEGG" id="ccro:CMC5_066760"/>
<dbReference type="Pfam" id="PF09937">
    <property type="entry name" value="DUF2169"/>
    <property type="match status" value="1"/>
</dbReference>
<organism evidence="4 5">
    <name type="scientific">Chondromyces crocatus</name>
    <dbReference type="NCBI Taxonomy" id="52"/>
    <lineage>
        <taxon>Bacteria</taxon>
        <taxon>Pseudomonadati</taxon>
        <taxon>Myxococcota</taxon>
        <taxon>Polyangia</taxon>
        <taxon>Polyangiales</taxon>
        <taxon>Polyangiaceae</taxon>
        <taxon>Chondromyces</taxon>
    </lineage>
</organism>
<dbReference type="Proteomes" id="UP000067626">
    <property type="component" value="Chromosome"/>
</dbReference>
<gene>
    <name evidence="4" type="ORF">CMC5_066760</name>
</gene>
<evidence type="ECO:0000256" key="2">
    <source>
        <dbReference type="SAM" id="MobiDB-lite"/>
    </source>
</evidence>
<evidence type="ECO:0000259" key="3">
    <source>
        <dbReference type="Pfam" id="PF09937"/>
    </source>
</evidence>
<dbReference type="AlphaFoldDB" id="A0A0K1ENE0"/>
<keyword evidence="5" id="KW-1185">Reference proteome</keyword>
<proteinExistence type="predicted"/>
<dbReference type="STRING" id="52.CMC5_066760"/>
<dbReference type="InterPro" id="IPR001646">
    <property type="entry name" value="5peptide_repeat"/>
</dbReference>
<dbReference type="PANTHER" id="PTHR14136:SF17">
    <property type="entry name" value="BTB_POZ DOMAIN-CONTAINING PROTEIN KCTD9"/>
    <property type="match status" value="1"/>
</dbReference>
<dbReference type="PANTHER" id="PTHR14136">
    <property type="entry name" value="BTB_POZ DOMAIN-CONTAINING PROTEIN KCTD9"/>
    <property type="match status" value="1"/>
</dbReference>
<protein>
    <recommendedName>
        <fullName evidence="3">DUF2169 domain-containing protein</fullName>
    </recommendedName>
</protein>
<feature type="region of interest" description="Disordered" evidence="2">
    <location>
        <begin position="147"/>
        <end position="185"/>
    </location>
</feature>
<evidence type="ECO:0000313" key="4">
    <source>
        <dbReference type="EMBL" id="AKT42450.1"/>
    </source>
</evidence>
<feature type="coiled-coil region" evidence="1">
    <location>
        <begin position="432"/>
        <end position="474"/>
    </location>
</feature>
<dbReference type="EMBL" id="CP012159">
    <property type="protein sequence ID" value="AKT42450.1"/>
    <property type="molecule type" value="Genomic_DNA"/>
</dbReference>
<dbReference type="Gene3D" id="2.160.20.80">
    <property type="entry name" value="E3 ubiquitin-protein ligase SopA"/>
    <property type="match status" value="3"/>
</dbReference>
<dbReference type="OrthoDB" id="233093at2"/>
<dbReference type="InterPro" id="IPR051082">
    <property type="entry name" value="Pentapeptide-BTB/POZ_domain"/>
</dbReference>
<feature type="compositionally biased region" description="Basic and acidic residues" evidence="2">
    <location>
        <begin position="162"/>
        <end position="176"/>
    </location>
</feature>
<sequence length="888" mass="98307">MKIIKPQQLGLLTRVFEDDSQPYLVLSAMAMFPMNAPRKFLHEVALWKVAMDQLGKDAVLDACMSKQRAEVLVAGKAFAAGGEPTTATSVRVQMGSVDKQLYVIGDRFWKTTGPSDAVPFTEMPVTWERAFGGEGFANNPLGRGFKPVQTEGSTQHPLPNVEDPKHLVKSTSDRPEPVGLGPIDQSWPQRMSKVGTYDREWLDTRFPGFAKDFDWEFFNVAPADQRVQGYFALDERFRIEGMHPSERAIESRLPGATARFFVIKKNEKGEEELVEAASRIDTVFLFPNVERALVVFRGMIPVTEDDGADVKHIIAAFEDPTAPRSVDHYRGVLAKRLDKRRGPIHSLLDDDLMPPWEEPPERIAEDDWNDMAALVELEGLQHATAQRKVDKELAAARAKYIELGLDPADFDKKVPPPVEQPPKDLRKVPAYLDRVELIFAQAEKESKAQEAEAMARARAQCEEMGLDFDKLLEEQKGGGGGPPKLTVDKELDHLRELRQMGQNIGADTSALDAMLADPTFEANLRRAEKQLLDGYRVGAHFFPPADLADAESSRRLREELLAAHARGESLAGRDFTGADLSGVELSGVNLTEALLERVNLSGARLRGAKLRGAVLTRANLTGADLEDADLRKANLGGADLREARLSDADLVEAVLYQADLRGAGFRGAMLDRVQLLETKLTGVDFSEVRADGVMALEVDLTGARFVGARFENGMFLKCKLEGADFTGASLPKTALVECRCDRATFTEATLESTRFALGTTFAGADFRRAKMKLTLLRGCEFTGADFTEAVADDCDFSEAVMTEARLYHLSAKRSLFMRTRLERADLRGANLMMAILQKARLHGADLRGANLFRADMAKVRGDNDTNFKDAYLVQIRVVPEKNQPRLLP</sequence>
<dbReference type="SUPFAM" id="SSF141571">
    <property type="entry name" value="Pentapeptide repeat-like"/>
    <property type="match status" value="3"/>
</dbReference>
<evidence type="ECO:0000256" key="1">
    <source>
        <dbReference type="SAM" id="Coils"/>
    </source>
</evidence>
<dbReference type="InterPro" id="IPR018683">
    <property type="entry name" value="DUF2169"/>
</dbReference>
<evidence type="ECO:0000313" key="5">
    <source>
        <dbReference type="Proteomes" id="UP000067626"/>
    </source>
</evidence>